<sequence length="75" mass="7917">MASTEVLDERMPVDHEARCPVSLKSAHRPRSAAHRVEAAVKMSQNKSGADASGVLAGFIADGNSAVAEWVERVTG</sequence>
<proteinExistence type="predicted"/>
<dbReference type="AlphaFoldDB" id="A0A6J7G8K2"/>
<dbReference type="EMBL" id="CAFBMR010000006">
    <property type="protein sequence ID" value="CAB4904702.1"/>
    <property type="molecule type" value="Genomic_DNA"/>
</dbReference>
<reference evidence="1" key="1">
    <citation type="submission" date="2020-05" db="EMBL/GenBank/DDBJ databases">
        <authorList>
            <person name="Chiriac C."/>
            <person name="Salcher M."/>
            <person name="Ghai R."/>
            <person name="Kavagutti S V."/>
        </authorList>
    </citation>
    <scope>NUCLEOTIDE SEQUENCE</scope>
</reference>
<name>A0A6J7G8K2_9ZZZZ</name>
<protein>
    <submittedName>
        <fullName evidence="1">Unannotated protein</fullName>
    </submittedName>
</protein>
<accession>A0A6J7G8K2</accession>
<organism evidence="1">
    <name type="scientific">freshwater metagenome</name>
    <dbReference type="NCBI Taxonomy" id="449393"/>
    <lineage>
        <taxon>unclassified sequences</taxon>
        <taxon>metagenomes</taxon>
        <taxon>ecological metagenomes</taxon>
    </lineage>
</organism>
<gene>
    <name evidence="1" type="ORF">UFOPK3610_00341</name>
</gene>
<evidence type="ECO:0000313" key="1">
    <source>
        <dbReference type="EMBL" id="CAB4904702.1"/>
    </source>
</evidence>